<name>A0ACC2J1G8_9PEZI</name>
<keyword evidence="2" id="KW-1185">Reference proteome</keyword>
<proteinExistence type="predicted"/>
<organism evidence="1 2">
    <name type="scientific">Nemania bipapillata</name>
    <dbReference type="NCBI Taxonomy" id="110536"/>
    <lineage>
        <taxon>Eukaryota</taxon>
        <taxon>Fungi</taxon>
        <taxon>Dikarya</taxon>
        <taxon>Ascomycota</taxon>
        <taxon>Pezizomycotina</taxon>
        <taxon>Sordariomycetes</taxon>
        <taxon>Xylariomycetidae</taxon>
        <taxon>Xylariales</taxon>
        <taxon>Xylariaceae</taxon>
        <taxon>Nemania</taxon>
    </lineage>
</organism>
<dbReference type="EMBL" id="JAPESX010000437">
    <property type="protein sequence ID" value="KAJ8121310.1"/>
    <property type="molecule type" value="Genomic_DNA"/>
</dbReference>
<dbReference type="Proteomes" id="UP001153334">
    <property type="component" value="Unassembled WGS sequence"/>
</dbReference>
<protein>
    <submittedName>
        <fullName evidence="1">Uncharacterized protein</fullName>
    </submittedName>
</protein>
<sequence>MFYSHEILTSRQYGVATVWLVATIGSKSGARKVTRKDIQGVDVQRACGKILEPGAPIALRLQGNLLYGISRVHNQQYTYLIADAKKIQEQIKLSFGTILRNQLDYDEGEARPDNHLIENDPAFDPNMQIPVLNLDTLVTSQGNSQKTSSQMSPPQSSQFSGSQSHRKASVIQLNIDHSSLSSYHGSPFGLDGLSPVQNIYEKPPILPQDDDVFGAEGGWGFDVDEHGNIIELGERMVVDEEPQLPPLPPVLREDNMLTEAPQPDMQMIFDDQGDVIMHEKPLLAAEPFPEYQQHTPWQNDERPIRQALTHRKKKLQIDAVTQISRISAKQAKRNAMLLTFGLGIGNIGHSIAMPGLTHPLAVTFSGDALFTTITGIEVEKPQGIRRTASEAVEDSDQEEERRVRPRLTEKKGKQERPRGAQEDQFVNVDDPFADGAPTEVGRAAEHPMSDHLSSTLMPWNRGSSVVPGSSSRVPNLAQQGRDLSSPLGKRGDVQDIARYSDDAAAAGFGSDGTFDNEFGLADSFEGIQLPGRDPQEHESKGEPLTAQETQAQNDLLFEQLDKEGHNFMKFIQDAVSQDGERRLDADFDMGRKWLAFDDLFMPRDTPRLTAAQAFYHTLCLVTKNKMHVEQDGANQKPFGTIWIGAKVTAGELLGNHP</sequence>
<gene>
    <name evidence="1" type="ORF">ONZ43_g2205</name>
</gene>
<accession>A0ACC2J1G8</accession>
<evidence type="ECO:0000313" key="2">
    <source>
        <dbReference type="Proteomes" id="UP001153334"/>
    </source>
</evidence>
<reference evidence="1" key="1">
    <citation type="submission" date="2022-11" db="EMBL/GenBank/DDBJ databases">
        <title>Genome Sequence of Nemania bipapillata.</title>
        <authorList>
            <person name="Buettner E."/>
        </authorList>
    </citation>
    <scope>NUCLEOTIDE SEQUENCE</scope>
    <source>
        <strain evidence="1">CP14</strain>
    </source>
</reference>
<evidence type="ECO:0000313" key="1">
    <source>
        <dbReference type="EMBL" id="KAJ8121310.1"/>
    </source>
</evidence>
<comment type="caution">
    <text evidence="1">The sequence shown here is derived from an EMBL/GenBank/DDBJ whole genome shotgun (WGS) entry which is preliminary data.</text>
</comment>